<dbReference type="RefSeq" id="WP_380075533.1">
    <property type="nucleotide sequence ID" value="NZ_JBHRZF010000010.1"/>
</dbReference>
<accession>A0ABV8A107</accession>
<name>A0ABV8A107_9DEIO</name>
<organism evidence="1 2">
    <name type="scientific">Deinococcus antarcticus</name>
    <dbReference type="NCBI Taxonomy" id="1298767"/>
    <lineage>
        <taxon>Bacteria</taxon>
        <taxon>Thermotogati</taxon>
        <taxon>Deinococcota</taxon>
        <taxon>Deinococci</taxon>
        <taxon>Deinococcales</taxon>
        <taxon>Deinococcaceae</taxon>
        <taxon>Deinococcus</taxon>
    </lineage>
</organism>
<gene>
    <name evidence="1" type="ORF">ACFOPQ_01085</name>
</gene>
<reference evidence="2" key="1">
    <citation type="journal article" date="2019" name="Int. J. Syst. Evol. Microbiol.">
        <title>The Global Catalogue of Microorganisms (GCM) 10K type strain sequencing project: providing services to taxonomists for standard genome sequencing and annotation.</title>
        <authorList>
            <consortium name="The Broad Institute Genomics Platform"/>
            <consortium name="The Broad Institute Genome Sequencing Center for Infectious Disease"/>
            <person name="Wu L."/>
            <person name="Ma J."/>
        </authorList>
    </citation>
    <scope>NUCLEOTIDE SEQUENCE [LARGE SCALE GENOMIC DNA]</scope>
    <source>
        <strain evidence="2">CCTCC AB 2013263</strain>
    </source>
</reference>
<dbReference type="EMBL" id="JBHRZF010000010">
    <property type="protein sequence ID" value="MFC3859368.1"/>
    <property type="molecule type" value="Genomic_DNA"/>
</dbReference>
<evidence type="ECO:0000313" key="1">
    <source>
        <dbReference type="EMBL" id="MFC3859368.1"/>
    </source>
</evidence>
<evidence type="ECO:0008006" key="3">
    <source>
        <dbReference type="Google" id="ProtNLM"/>
    </source>
</evidence>
<proteinExistence type="predicted"/>
<evidence type="ECO:0000313" key="2">
    <source>
        <dbReference type="Proteomes" id="UP001595748"/>
    </source>
</evidence>
<comment type="caution">
    <text evidence="1">The sequence shown here is derived from an EMBL/GenBank/DDBJ whole genome shotgun (WGS) entry which is preliminary data.</text>
</comment>
<keyword evidence="2" id="KW-1185">Reference proteome</keyword>
<dbReference type="Proteomes" id="UP001595748">
    <property type="component" value="Unassembled WGS sequence"/>
</dbReference>
<sequence>MSKLPDIYVLLSVFSGIPLGPVAALKKSGLWTDDDHAPISDYLRGLLRILAKDGRIRWVTWGPDGPGYVLTGLGEAALDVYHTRYGPANAPRQGPSLADVLKQRAAAASEQAEGVAG</sequence>
<protein>
    <recommendedName>
        <fullName evidence="3">Transcriptional regulator</fullName>
    </recommendedName>
</protein>